<keyword evidence="4" id="KW-1185">Reference proteome</keyword>
<dbReference type="STRING" id="285568.AQJ66_18835"/>
<accession>A0A117RCK8</accession>
<feature type="transmembrane region" description="Helical" evidence="2">
    <location>
        <begin position="147"/>
        <end position="167"/>
    </location>
</feature>
<dbReference type="EMBL" id="LMWX01000028">
    <property type="protein sequence ID" value="KUN83461.1"/>
    <property type="molecule type" value="Genomic_DNA"/>
</dbReference>
<evidence type="ECO:0000313" key="3">
    <source>
        <dbReference type="EMBL" id="KUN83461.1"/>
    </source>
</evidence>
<name>A0A117RCK8_9ACTN</name>
<feature type="region of interest" description="Disordered" evidence="1">
    <location>
        <begin position="1"/>
        <end position="37"/>
    </location>
</feature>
<protein>
    <submittedName>
        <fullName evidence="3">Uncharacterized protein</fullName>
    </submittedName>
</protein>
<comment type="caution">
    <text evidence="3">The sequence shown here is derived from an EMBL/GenBank/DDBJ whole genome shotgun (WGS) entry which is preliminary data.</text>
</comment>
<feature type="region of interest" description="Disordered" evidence="1">
    <location>
        <begin position="174"/>
        <end position="197"/>
    </location>
</feature>
<keyword evidence="2" id="KW-0812">Transmembrane</keyword>
<proteinExistence type="predicted"/>
<evidence type="ECO:0000313" key="4">
    <source>
        <dbReference type="Proteomes" id="UP000053024"/>
    </source>
</evidence>
<dbReference type="AlphaFoldDB" id="A0A117RCK8"/>
<dbReference type="Proteomes" id="UP000053024">
    <property type="component" value="Unassembled WGS sequence"/>
</dbReference>
<evidence type="ECO:0000256" key="2">
    <source>
        <dbReference type="SAM" id="Phobius"/>
    </source>
</evidence>
<organism evidence="3 4">
    <name type="scientific">Streptomyces bungoensis</name>
    <dbReference type="NCBI Taxonomy" id="285568"/>
    <lineage>
        <taxon>Bacteria</taxon>
        <taxon>Bacillati</taxon>
        <taxon>Actinomycetota</taxon>
        <taxon>Actinomycetes</taxon>
        <taxon>Kitasatosporales</taxon>
        <taxon>Streptomycetaceae</taxon>
        <taxon>Streptomyces</taxon>
    </lineage>
</organism>
<keyword evidence="2" id="KW-1133">Transmembrane helix</keyword>
<evidence type="ECO:0000256" key="1">
    <source>
        <dbReference type="SAM" id="MobiDB-lite"/>
    </source>
</evidence>
<gene>
    <name evidence="3" type="ORF">AQJ66_18835</name>
</gene>
<feature type="compositionally biased region" description="Low complexity" evidence="1">
    <location>
        <begin position="94"/>
        <end position="105"/>
    </location>
</feature>
<feature type="compositionally biased region" description="Low complexity" evidence="1">
    <location>
        <begin position="125"/>
        <end position="138"/>
    </location>
</feature>
<dbReference type="RefSeq" id="WP_061923134.1">
    <property type="nucleotide sequence ID" value="NZ_JBEYBH010000011.1"/>
</dbReference>
<keyword evidence="2" id="KW-0472">Membrane</keyword>
<sequence length="308" mass="31034">MAAEHEDSGQHGGMDALMAAITGEPLPQDARRDPAFLAEHHAAEADVAVLREQLNWLAEALTGQPRAGESGAEGTARAPDGEEAGLEGAGPGGSASSTGSAEPAELAGSTPRKEHRPRGAGRPAGGARPAGAPRAGRPVGRRRGLRFVVGSVGGVAALGMVVGLFWLGAQPGGGASMGGGGSADAKSRADAPAPGAGRPADPVAALACYRLVAEGTVAAVDRHSQRPWIRVVVTVARSYKPAHGPGQVSFLLAGDAEPAPLRGQHVLAGVGRGRQDAGLWAVGDARVAEQRAWITEALPGSRHATCPR</sequence>
<reference evidence="3 4" key="1">
    <citation type="submission" date="2015-10" db="EMBL/GenBank/DDBJ databases">
        <title>Draft genome sequence of Streptomyces bungoensis DSM 41781, type strain for the species Streptomyces bungoensis.</title>
        <authorList>
            <person name="Ruckert C."/>
            <person name="Winkler A."/>
            <person name="Kalinowski J."/>
            <person name="Kampfer P."/>
            <person name="Glaeser S."/>
        </authorList>
    </citation>
    <scope>NUCLEOTIDE SEQUENCE [LARGE SCALE GENOMIC DNA]</scope>
    <source>
        <strain evidence="3 4">DSM 41781</strain>
    </source>
</reference>
<dbReference type="OrthoDB" id="4337793at2"/>
<feature type="region of interest" description="Disordered" evidence="1">
    <location>
        <begin position="61"/>
        <end position="138"/>
    </location>
</feature>